<organism evidence="6 7">
    <name type="scientific">Brevirhabdus pacifica</name>
    <dbReference type="NCBI Taxonomy" id="1267768"/>
    <lineage>
        <taxon>Bacteria</taxon>
        <taxon>Pseudomonadati</taxon>
        <taxon>Pseudomonadota</taxon>
        <taxon>Alphaproteobacteria</taxon>
        <taxon>Rhodobacterales</taxon>
        <taxon>Paracoccaceae</taxon>
        <taxon>Brevirhabdus</taxon>
    </lineage>
</organism>
<evidence type="ECO:0000256" key="3">
    <source>
        <dbReference type="ARBA" id="ARBA00022737"/>
    </source>
</evidence>
<evidence type="ECO:0000256" key="5">
    <source>
        <dbReference type="ARBA" id="ARBA00023014"/>
    </source>
</evidence>
<evidence type="ECO:0000256" key="2">
    <source>
        <dbReference type="ARBA" id="ARBA00022723"/>
    </source>
</evidence>
<keyword evidence="2" id="KW-0479">Metal-binding</keyword>
<dbReference type="SUPFAM" id="SSF54862">
    <property type="entry name" value="4Fe-4S ferredoxins"/>
    <property type="match status" value="1"/>
</dbReference>
<keyword evidence="5" id="KW-0411">Iron-sulfur</keyword>
<dbReference type="Pfam" id="PF13183">
    <property type="entry name" value="Fer4_8"/>
    <property type="match status" value="1"/>
</dbReference>
<dbReference type="InterPro" id="IPR017900">
    <property type="entry name" value="4Fe4S_Fe_S_CS"/>
</dbReference>
<dbReference type="GO" id="GO:0046872">
    <property type="term" value="F:metal ion binding"/>
    <property type="evidence" value="ECO:0007669"/>
    <property type="project" value="UniProtKB-KW"/>
</dbReference>
<dbReference type="OrthoDB" id="9765258at2"/>
<dbReference type="InterPro" id="IPR012257">
    <property type="entry name" value="Glc_ox_4Fe-4S"/>
</dbReference>
<dbReference type="PANTHER" id="PTHR32479">
    <property type="entry name" value="GLYCOLATE OXIDASE IRON-SULFUR SUBUNIT"/>
    <property type="match status" value="1"/>
</dbReference>
<dbReference type="EMBL" id="CP019124">
    <property type="protein sequence ID" value="APX89596.1"/>
    <property type="molecule type" value="Genomic_DNA"/>
</dbReference>
<dbReference type="FunFam" id="1.10.1060.10:FF:000012">
    <property type="entry name" value="Glycolate oxidase iron-sulfur subunit"/>
    <property type="match status" value="1"/>
</dbReference>
<sequence>MQTHFTPEQLADPAIATSNKILRTCVHCGFCTATCPTYQVLGDELDSPRGRIYLIKDMLENQRPADEKTVKHIDRCLSCLACMTTCPSGVHYMHLVDHAREYIEQTYKRPLTERILRNVLAHVLPYPGRFRLALLGAKIARPFRGLLPDPRLRAMLDMAPATIPPVSRNDDPQTFAPEAGPDTGPDTAPEAAPKMRVALMTGCAQRALNTDINDATIRLLRRLGAEVVIAEGQGCCGALTHHMGKSDLSHGSAARNIRAWSAEIDGKGLDAIVINTSGCGTTVKDYGHMFRNDPLAEDAARVAGLAMDVSEVLMKLMPEGTPAPATGRDAALDNLAREGVAGTDGAHAPGVRNADPATAGIPLHAGITVAYHAACSLQHGQQIKTHPKTLLKRAGFTVVEPADSHLCCGSAGTYNLMQPKISGQLKERKVRTLEAKNPDVIAAGNIGCMMQIGSGTGIPVVHTVELLDWATGGPVPPALDKMRP</sequence>
<dbReference type="AlphaFoldDB" id="A0A1U7DHY6"/>
<dbReference type="InterPro" id="IPR009051">
    <property type="entry name" value="Helical_ferredxn"/>
</dbReference>
<dbReference type="PIRSF" id="PIRSF000139">
    <property type="entry name" value="Glc_ox_4Fe-4S"/>
    <property type="match status" value="1"/>
</dbReference>
<dbReference type="PROSITE" id="PS00198">
    <property type="entry name" value="4FE4S_FER_1"/>
    <property type="match status" value="1"/>
</dbReference>
<accession>A0A1U7DHY6</accession>
<keyword evidence="7" id="KW-1185">Reference proteome</keyword>
<dbReference type="InterPro" id="IPR017896">
    <property type="entry name" value="4Fe4S_Fe-S-bd"/>
</dbReference>
<protein>
    <submittedName>
        <fullName evidence="6">2-hydroxy-acid oxidase</fullName>
    </submittedName>
</protein>
<gene>
    <name evidence="6" type="ORF">BV394_07610</name>
</gene>
<evidence type="ECO:0000313" key="6">
    <source>
        <dbReference type="EMBL" id="APX89596.1"/>
    </source>
</evidence>
<dbReference type="GO" id="GO:0016491">
    <property type="term" value="F:oxidoreductase activity"/>
    <property type="evidence" value="ECO:0007669"/>
    <property type="project" value="UniProtKB-ARBA"/>
</dbReference>
<keyword evidence="4" id="KW-0408">Iron</keyword>
<name>A0A1U7DHY6_9RHOB</name>
<evidence type="ECO:0000256" key="1">
    <source>
        <dbReference type="ARBA" id="ARBA00022485"/>
    </source>
</evidence>
<evidence type="ECO:0000313" key="7">
    <source>
        <dbReference type="Proteomes" id="UP000187266"/>
    </source>
</evidence>
<keyword evidence="1" id="KW-0004">4Fe-4S</keyword>
<dbReference type="STRING" id="1267768.BV394_07610"/>
<evidence type="ECO:0000256" key="4">
    <source>
        <dbReference type="ARBA" id="ARBA00023004"/>
    </source>
</evidence>
<dbReference type="RefSeq" id="WP_076979619.1">
    <property type="nucleotide sequence ID" value="NZ_CP019124.1"/>
</dbReference>
<dbReference type="Proteomes" id="UP000187266">
    <property type="component" value="Chromosome"/>
</dbReference>
<dbReference type="GO" id="GO:0051539">
    <property type="term" value="F:4 iron, 4 sulfur cluster binding"/>
    <property type="evidence" value="ECO:0007669"/>
    <property type="project" value="UniProtKB-KW"/>
</dbReference>
<dbReference type="PANTHER" id="PTHR32479:SF17">
    <property type="entry name" value="GLYCOLATE OXIDASE IRON-SULFUR SUBUNIT"/>
    <property type="match status" value="1"/>
</dbReference>
<dbReference type="Gene3D" id="1.10.1060.10">
    <property type="entry name" value="Alpha-helical ferredoxin"/>
    <property type="match status" value="1"/>
</dbReference>
<accession>A0A2M9DD68</accession>
<dbReference type="Pfam" id="PF02754">
    <property type="entry name" value="CCG"/>
    <property type="match status" value="2"/>
</dbReference>
<keyword evidence="3" id="KW-0677">Repeat</keyword>
<dbReference type="InterPro" id="IPR004017">
    <property type="entry name" value="Cys_rich_dom"/>
</dbReference>
<reference evidence="6 7" key="1">
    <citation type="submission" date="2017-01" db="EMBL/GenBank/DDBJ databases">
        <title>Genomic analysis of Xuhuaishuia manganoxidans DY6-4.</title>
        <authorList>
            <person name="Wang X."/>
        </authorList>
    </citation>
    <scope>NUCLEOTIDE SEQUENCE [LARGE SCALE GENOMIC DNA]</scope>
    <source>
        <strain evidence="6 7">DY6-4</strain>
    </source>
</reference>
<proteinExistence type="predicted"/>
<dbReference type="PROSITE" id="PS51379">
    <property type="entry name" value="4FE4S_FER_2"/>
    <property type="match status" value="2"/>
</dbReference>